<dbReference type="RefSeq" id="WP_188538142.1">
    <property type="nucleotide sequence ID" value="NZ_BMFT01000001.1"/>
</dbReference>
<dbReference type="Proteomes" id="UP000659344">
    <property type="component" value="Unassembled WGS sequence"/>
</dbReference>
<evidence type="ECO:0000313" key="1">
    <source>
        <dbReference type="EMBL" id="GGH21528.1"/>
    </source>
</evidence>
<gene>
    <name evidence="1" type="ORF">GCM10008013_19490</name>
</gene>
<proteinExistence type="predicted"/>
<accession>A0ABQ1YD15</accession>
<evidence type="ECO:0008006" key="3">
    <source>
        <dbReference type="Google" id="ProtNLM"/>
    </source>
</evidence>
<keyword evidence="2" id="KW-1185">Reference proteome</keyword>
<protein>
    <recommendedName>
        <fullName evidence="3">Copper amine oxidase N-terminal domain-containing protein</fullName>
    </recommendedName>
</protein>
<sequence length="50" mass="5359">MSCFEAAVDRNIYVGKLQNGRVSASIAGEKLGAKVIWSSQNKTATVTKDD</sequence>
<reference evidence="2" key="1">
    <citation type="journal article" date="2019" name="Int. J. Syst. Evol. Microbiol.">
        <title>The Global Catalogue of Microorganisms (GCM) 10K type strain sequencing project: providing services to taxonomists for standard genome sequencing and annotation.</title>
        <authorList>
            <consortium name="The Broad Institute Genomics Platform"/>
            <consortium name="The Broad Institute Genome Sequencing Center for Infectious Disease"/>
            <person name="Wu L."/>
            <person name="Ma J."/>
        </authorList>
    </citation>
    <scope>NUCLEOTIDE SEQUENCE [LARGE SCALE GENOMIC DNA]</scope>
    <source>
        <strain evidence="2">CGMCC 1.12769</strain>
    </source>
</reference>
<organism evidence="1 2">
    <name type="scientific">Paenibacillus segetis</name>
    <dbReference type="NCBI Taxonomy" id="1325360"/>
    <lineage>
        <taxon>Bacteria</taxon>
        <taxon>Bacillati</taxon>
        <taxon>Bacillota</taxon>
        <taxon>Bacilli</taxon>
        <taxon>Bacillales</taxon>
        <taxon>Paenibacillaceae</taxon>
        <taxon>Paenibacillus</taxon>
    </lineage>
</organism>
<evidence type="ECO:0000313" key="2">
    <source>
        <dbReference type="Proteomes" id="UP000659344"/>
    </source>
</evidence>
<comment type="caution">
    <text evidence="1">The sequence shown here is derived from an EMBL/GenBank/DDBJ whole genome shotgun (WGS) entry which is preliminary data.</text>
</comment>
<name>A0ABQ1YD15_9BACL</name>
<dbReference type="EMBL" id="BMFT01000001">
    <property type="protein sequence ID" value="GGH21528.1"/>
    <property type="molecule type" value="Genomic_DNA"/>
</dbReference>